<sequence>MHYWARYLAGEEIMAVTVPITVAGLVVKVIKVTEITLVGFMVNMQIRAVSQV</sequence>
<evidence type="ECO:0000313" key="2">
    <source>
        <dbReference type="Proteomes" id="UP000270487"/>
    </source>
</evidence>
<gene>
    <name evidence="1" type="ORF">NCTC13193_03052</name>
</gene>
<name>A0A3S4XMS2_SERFO</name>
<dbReference type="Proteomes" id="UP000270487">
    <property type="component" value="Chromosome"/>
</dbReference>
<dbReference type="AlphaFoldDB" id="A0A3S4XMS2"/>
<accession>A0A3S4XMS2</accession>
<protein>
    <submittedName>
        <fullName evidence="1">Uncharacterized protein</fullName>
    </submittedName>
</protein>
<dbReference type="EMBL" id="LR134492">
    <property type="protein sequence ID" value="VEI70599.1"/>
    <property type="molecule type" value="Genomic_DNA"/>
</dbReference>
<reference evidence="1 2" key="1">
    <citation type="submission" date="2018-12" db="EMBL/GenBank/DDBJ databases">
        <authorList>
            <consortium name="Pathogen Informatics"/>
        </authorList>
    </citation>
    <scope>NUCLEOTIDE SEQUENCE [LARGE SCALE GENOMIC DNA]</scope>
    <source>
        <strain evidence="1 2">NCTC13193</strain>
    </source>
</reference>
<proteinExistence type="predicted"/>
<evidence type="ECO:0000313" key="1">
    <source>
        <dbReference type="EMBL" id="VEI70599.1"/>
    </source>
</evidence>
<organism evidence="1 2">
    <name type="scientific">Serratia fonticola</name>
    <dbReference type="NCBI Taxonomy" id="47917"/>
    <lineage>
        <taxon>Bacteria</taxon>
        <taxon>Pseudomonadati</taxon>
        <taxon>Pseudomonadota</taxon>
        <taxon>Gammaproteobacteria</taxon>
        <taxon>Enterobacterales</taxon>
        <taxon>Yersiniaceae</taxon>
        <taxon>Serratia</taxon>
    </lineage>
</organism>